<dbReference type="CDD" id="cd07710">
    <property type="entry name" value="arylsulfatase_Sdsa1-like_MBL-fold"/>
    <property type="match status" value="1"/>
</dbReference>
<organism evidence="6 7">
    <name type="scientific">Spartinivicinus poritis</name>
    <dbReference type="NCBI Taxonomy" id="2994640"/>
    <lineage>
        <taxon>Bacteria</taxon>
        <taxon>Pseudomonadati</taxon>
        <taxon>Pseudomonadota</taxon>
        <taxon>Gammaproteobacteria</taxon>
        <taxon>Oceanospirillales</taxon>
        <taxon>Zooshikellaceae</taxon>
        <taxon>Spartinivicinus</taxon>
    </lineage>
</organism>
<keyword evidence="2" id="KW-0378">Hydrolase</keyword>
<protein>
    <submittedName>
        <fullName evidence="6">MBL fold metallo-hydrolase</fullName>
    </submittedName>
</protein>
<evidence type="ECO:0000313" key="7">
    <source>
        <dbReference type="Proteomes" id="UP001528823"/>
    </source>
</evidence>
<keyword evidence="1" id="KW-0479">Metal-binding</keyword>
<accession>A0ABT5U5A6</accession>
<dbReference type="PANTHER" id="PTHR43223">
    <property type="entry name" value="ALKYL/ARYL-SULFATASE"/>
    <property type="match status" value="1"/>
</dbReference>
<evidence type="ECO:0000256" key="2">
    <source>
        <dbReference type="ARBA" id="ARBA00022801"/>
    </source>
</evidence>
<keyword evidence="3" id="KW-0862">Zinc</keyword>
<dbReference type="PANTHER" id="PTHR43223:SF1">
    <property type="entry name" value="ALKYL_ARYL-SULFATASE BDS1"/>
    <property type="match status" value="1"/>
</dbReference>
<reference evidence="6 7" key="1">
    <citation type="submission" date="2022-11" db="EMBL/GenBank/DDBJ databases">
        <title>Spartinivicinus poritis sp. nov., isolated from scleractinian coral Porites lutea.</title>
        <authorList>
            <person name="Zhang G."/>
            <person name="Cai L."/>
            <person name="Wei Q."/>
        </authorList>
    </citation>
    <scope>NUCLEOTIDE SEQUENCE [LARGE SCALE GENOMIC DNA]</scope>
    <source>
        <strain evidence="6 7">A2-2</strain>
    </source>
</reference>
<comment type="similarity">
    <text evidence="4">Belongs to the metallo-beta-lactamase superfamily. Type III sulfatase family.</text>
</comment>
<dbReference type="InterPro" id="IPR001279">
    <property type="entry name" value="Metallo-B-lactamas"/>
</dbReference>
<dbReference type="InterPro" id="IPR036527">
    <property type="entry name" value="SCP2_sterol-bd_dom_sf"/>
</dbReference>
<sequence length="675" mass="75076">MNTSRKDATQHTIDANQLMAEALNFSDTESFDNAYRGQMATWPNLTIASGDSGDHDRRIVWTLRPYINQTVGSSPPDTVNPSLWRQTRLNNITGLFEVMPGIYQLRGFDMSNMTIVEGPDGLIIIDPMISCECAQAGLQLYRENKPELAEAPVRAVIYTHSHIDHFGGVRGVVDESSYNNGDVKIVAPAGFLEHAASENIYAGMAMARRSMYMYGAYLEPDDKGHVDCGLGKAQSTGTVSLLPPTHTVHKNHQILELAGLKVEFHMTPGAEAPAEFDFYFPDLKAFCASENASMNMHNIQTLRGAMVRDALQWSKYLNEVLDMFGDADVMFASHHWPIWGNEKVKEFLSSQRDMYRYLNDQTLRMLNKGYTGAEIAEVFEMPPSLQQNWACRGYYGTVNHNTKAVYDRYLGWFDGNPSNLHALPPKESAEKYVALIGADILLEEATSAYNNGDYRWAAELLGKLVYAQPDNSDAKQMQADVFEQLGYQAEAGTWRNCYLMAALELREGIPPLNPGGGSADIIDAMTAPMVFDTLGVQLNGPRAEKQNLLIEWNFIDTKETFLMRVSNGALSYSDKQKVPLSEERVAATLTLEVLKNITNGVISVEEAISAGKVKVDGDEEILFLFFALLDEGSRDFPIVTPRPDASLAWTGAEPKDRRGDAKRRRQLIPPFVAGC</sequence>
<dbReference type="InterPro" id="IPR029228">
    <property type="entry name" value="Alkyl_sulf_dimr"/>
</dbReference>
<evidence type="ECO:0000256" key="1">
    <source>
        <dbReference type="ARBA" id="ARBA00022723"/>
    </source>
</evidence>
<comment type="caution">
    <text evidence="6">The sequence shown here is derived from an EMBL/GenBank/DDBJ whole genome shotgun (WGS) entry which is preliminary data.</text>
</comment>
<dbReference type="SUPFAM" id="SSF56281">
    <property type="entry name" value="Metallo-hydrolase/oxidoreductase"/>
    <property type="match status" value="1"/>
</dbReference>
<dbReference type="InterPro" id="IPR036866">
    <property type="entry name" value="RibonucZ/Hydroxyglut_hydro"/>
</dbReference>
<dbReference type="Pfam" id="PF14863">
    <property type="entry name" value="Alkyl_sulf_dimr"/>
    <property type="match status" value="1"/>
</dbReference>
<proteinExistence type="inferred from homology"/>
<keyword evidence="7" id="KW-1185">Reference proteome</keyword>
<dbReference type="Gene3D" id="3.60.15.30">
    <property type="entry name" value="Metallo-beta-lactamase domain"/>
    <property type="match status" value="1"/>
</dbReference>
<dbReference type="RefSeq" id="WP_274687109.1">
    <property type="nucleotide sequence ID" value="NZ_JAPMOU010000002.1"/>
</dbReference>
<dbReference type="EMBL" id="JAPMOU010000002">
    <property type="protein sequence ID" value="MDE1460737.1"/>
    <property type="molecule type" value="Genomic_DNA"/>
</dbReference>
<evidence type="ECO:0000256" key="3">
    <source>
        <dbReference type="ARBA" id="ARBA00022833"/>
    </source>
</evidence>
<name>A0ABT5U5A6_9GAMM</name>
<gene>
    <name evidence="6" type="ORF">ORQ98_02030</name>
</gene>
<dbReference type="Gene3D" id="3.30.1050.10">
    <property type="entry name" value="SCP2 sterol-binding domain"/>
    <property type="match status" value="1"/>
</dbReference>
<feature type="domain" description="Metallo-beta-lactamase" evidence="5">
    <location>
        <begin position="110"/>
        <end position="334"/>
    </location>
</feature>
<dbReference type="Gene3D" id="1.25.40.880">
    <property type="entry name" value="Alkyl sulfatase, dimerisation domain"/>
    <property type="match status" value="1"/>
</dbReference>
<evidence type="ECO:0000259" key="5">
    <source>
        <dbReference type="SMART" id="SM00849"/>
    </source>
</evidence>
<dbReference type="Pfam" id="PF14864">
    <property type="entry name" value="Alkyl_sulf_C"/>
    <property type="match status" value="1"/>
</dbReference>
<evidence type="ECO:0000256" key="4">
    <source>
        <dbReference type="ARBA" id="ARBA00033751"/>
    </source>
</evidence>
<dbReference type="SMART" id="SM00849">
    <property type="entry name" value="Lactamase_B"/>
    <property type="match status" value="1"/>
</dbReference>
<dbReference type="InterPro" id="IPR038536">
    <property type="entry name" value="Alkyl/aryl-sulf_dimr_sf"/>
</dbReference>
<dbReference type="InterPro" id="IPR029229">
    <property type="entry name" value="Alkyl_sulf_C"/>
</dbReference>
<dbReference type="Proteomes" id="UP001528823">
    <property type="component" value="Unassembled WGS sequence"/>
</dbReference>
<dbReference type="Pfam" id="PF00753">
    <property type="entry name" value="Lactamase_B"/>
    <property type="match status" value="1"/>
</dbReference>
<evidence type="ECO:0000313" key="6">
    <source>
        <dbReference type="EMBL" id="MDE1460737.1"/>
    </source>
</evidence>
<dbReference type="InterPro" id="IPR044097">
    <property type="entry name" value="Bds1/SdsA1_MBL-fold"/>
</dbReference>
<dbReference type="SUPFAM" id="SSF55718">
    <property type="entry name" value="SCP-like"/>
    <property type="match status" value="1"/>
</dbReference>
<dbReference type="InterPro" id="IPR052195">
    <property type="entry name" value="Bact_Alkyl/Aryl-Sulfatase"/>
</dbReference>